<comment type="similarity">
    <text evidence="8">Belongs to the ATX1 family.</text>
</comment>
<evidence type="ECO:0000313" key="13">
    <source>
        <dbReference type="Proteomes" id="UP000695022"/>
    </source>
</evidence>
<evidence type="ECO:0000256" key="6">
    <source>
        <dbReference type="ARBA" id="ARBA00023186"/>
    </source>
</evidence>
<evidence type="ECO:0000256" key="9">
    <source>
        <dbReference type="ARBA" id="ARBA00040962"/>
    </source>
</evidence>
<evidence type="ECO:0000259" key="12">
    <source>
        <dbReference type="PROSITE" id="PS50846"/>
    </source>
</evidence>
<accession>A0ABM1ESI9</accession>
<dbReference type="Gene3D" id="3.30.70.100">
    <property type="match status" value="1"/>
</dbReference>
<dbReference type="CDD" id="cd00371">
    <property type="entry name" value="HMA"/>
    <property type="match status" value="1"/>
</dbReference>
<keyword evidence="4" id="KW-0186">Copper</keyword>
<evidence type="ECO:0000256" key="10">
    <source>
        <dbReference type="ARBA" id="ARBA00043201"/>
    </source>
</evidence>
<dbReference type="InterPro" id="IPR051881">
    <property type="entry name" value="Copper_transport_ATOX1-like"/>
</dbReference>
<dbReference type="InterPro" id="IPR006121">
    <property type="entry name" value="HMA_dom"/>
</dbReference>
<sequence length="72" mass="7812">MATKTYEFDFAATCEGCTNAAKRVLGKINVTDVEADIPKQKLWVTTDLPMGQILETIKKTGKATSFVGEKSA</sequence>
<evidence type="ECO:0000256" key="5">
    <source>
        <dbReference type="ARBA" id="ARBA00023065"/>
    </source>
</evidence>
<dbReference type="PANTHER" id="PTHR46365:SF1">
    <property type="entry name" value="COPPER TRANSPORT PROTEIN ATOX1"/>
    <property type="match status" value="1"/>
</dbReference>
<dbReference type="GeneID" id="106815240"/>
<proteinExistence type="inferred from homology"/>
<dbReference type="PANTHER" id="PTHR46365">
    <property type="entry name" value="COPPER TRANSPORT PROTEIN ATOX1"/>
    <property type="match status" value="1"/>
</dbReference>
<comment type="subunit">
    <text evidence="11">Homodimer. Interacts with ATP7B. Interacts with ATP7A. Interacts (via dimer form) with SLC31A1 (via C-terminal domain); this interaction improves ATOX1 stability and controls intracellular Cu(I) levels.</text>
</comment>
<gene>
    <name evidence="14" type="primary">LOC106815240</name>
</gene>
<keyword evidence="5" id="KW-0406">Ion transport</keyword>
<keyword evidence="13" id="KW-1185">Reference proteome</keyword>
<dbReference type="PROSITE" id="PS50846">
    <property type="entry name" value="HMA_2"/>
    <property type="match status" value="1"/>
</dbReference>
<evidence type="ECO:0000256" key="1">
    <source>
        <dbReference type="ARBA" id="ARBA00022448"/>
    </source>
</evidence>
<reference evidence="14" key="1">
    <citation type="submission" date="2025-08" db="UniProtKB">
        <authorList>
            <consortium name="RefSeq"/>
        </authorList>
    </citation>
    <scope>IDENTIFICATION</scope>
</reference>
<dbReference type="RefSeq" id="XP_014675160.1">
    <property type="nucleotide sequence ID" value="XM_014819674.1"/>
</dbReference>
<keyword evidence="1" id="KW-0813">Transport</keyword>
<keyword evidence="2" id="KW-0479">Metal-binding</keyword>
<keyword evidence="3" id="KW-0187">Copper transport</keyword>
<evidence type="ECO:0000256" key="7">
    <source>
        <dbReference type="ARBA" id="ARBA00037651"/>
    </source>
</evidence>
<comment type="function">
    <text evidence="7">Binds and deliver cytosolic copper to the copper ATPase proteins. May be important in cellular antioxidant defense.</text>
</comment>
<evidence type="ECO:0000256" key="4">
    <source>
        <dbReference type="ARBA" id="ARBA00023008"/>
    </source>
</evidence>
<dbReference type="Proteomes" id="UP000695022">
    <property type="component" value="Unplaced"/>
</dbReference>
<protein>
    <recommendedName>
        <fullName evidence="9">Copper transport protein ATOX1</fullName>
    </recommendedName>
    <alternativeName>
        <fullName evidence="10">Metal transport protein ATX1</fullName>
    </alternativeName>
</protein>
<evidence type="ECO:0000313" key="14">
    <source>
        <dbReference type="RefSeq" id="XP_014675160.1"/>
    </source>
</evidence>
<dbReference type="Pfam" id="PF00403">
    <property type="entry name" value="HMA"/>
    <property type="match status" value="1"/>
</dbReference>
<keyword evidence="6" id="KW-0143">Chaperone</keyword>
<evidence type="ECO:0000256" key="8">
    <source>
        <dbReference type="ARBA" id="ARBA00038171"/>
    </source>
</evidence>
<feature type="domain" description="HMA" evidence="12">
    <location>
        <begin position="3"/>
        <end position="65"/>
    </location>
</feature>
<evidence type="ECO:0000256" key="11">
    <source>
        <dbReference type="ARBA" id="ARBA00046351"/>
    </source>
</evidence>
<dbReference type="SUPFAM" id="SSF55008">
    <property type="entry name" value="HMA, heavy metal-associated domain"/>
    <property type="match status" value="1"/>
</dbReference>
<evidence type="ECO:0000256" key="3">
    <source>
        <dbReference type="ARBA" id="ARBA00022796"/>
    </source>
</evidence>
<evidence type="ECO:0000256" key="2">
    <source>
        <dbReference type="ARBA" id="ARBA00022723"/>
    </source>
</evidence>
<dbReference type="InterPro" id="IPR036163">
    <property type="entry name" value="HMA_dom_sf"/>
</dbReference>
<name>A0ABM1ESI9_PRICU</name>
<organism evidence="13 14">
    <name type="scientific">Priapulus caudatus</name>
    <name type="common">Priapulid worm</name>
    <dbReference type="NCBI Taxonomy" id="37621"/>
    <lineage>
        <taxon>Eukaryota</taxon>
        <taxon>Metazoa</taxon>
        <taxon>Ecdysozoa</taxon>
        <taxon>Scalidophora</taxon>
        <taxon>Priapulida</taxon>
        <taxon>Priapulimorpha</taxon>
        <taxon>Priapulimorphida</taxon>
        <taxon>Priapulidae</taxon>
        <taxon>Priapulus</taxon>
    </lineage>
</organism>